<keyword evidence="12" id="KW-1185">Reference proteome</keyword>
<dbReference type="InterPro" id="IPR000727">
    <property type="entry name" value="T_SNARE_dom"/>
</dbReference>
<gene>
    <name evidence="11" type="ORF">M2319_003681</name>
</gene>
<dbReference type="InterPro" id="IPR029150">
    <property type="entry name" value="dCache_3"/>
</dbReference>
<dbReference type="PROSITE" id="PS50885">
    <property type="entry name" value="HAMP"/>
    <property type="match status" value="1"/>
</dbReference>
<protein>
    <submittedName>
        <fullName evidence="11">Methyl-accepting chemotaxis protein</fullName>
    </submittedName>
</protein>
<dbReference type="InterPro" id="IPR029151">
    <property type="entry name" value="Sensor-like_sf"/>
</dbReference>
<evidence type="ECO:0000259" key="10">
    <source>
        <dbReference type="PROSITE" id="PS50885"/>
    </source>
</evidence>
<dbReference type="Gene3D" id="6.10.340.10">
    <property type="match status" value="1"/>
</dbReference>
<evidence type="ECO:0000313" key="11">
    <source>
        <dbReference type="EMBL" id="MCW2309327.1"/>
    </source>
</evidence>
<dbReference type="Proteomes" id="UP001209755">
    <property type="component" value="Unassembled WGS sequence"/>
</dbReference>
<dbReference type="Pfam" id="PF00672">
    <property type="entry name" value="HAMP"/>
    <property type="match status" value="1"/>
</dbReference>
<dbReference type="Pfam" id="PF14827">
    <property type="entry name" value="dCache_3"/>
    <property type="match status" value="1"/>
</dbReference>
<evidence type="ECO:0000256" key="2">
    <source>
        <dbReference type="ARBA" id="ARBA00022519"/>
    </source>
</evidence>
<dbReference type="PROSITE" id="PS50111">
    <property type="entry name" value="CHEMOTAXIS_TRANSDUC_2"/>
    <property type="match status" value="1"/>
</dbReference>
<dbReference type="PANTHER" id="PTHR32089">
    <property type="entry name" value="METHYL-ACCEPTING CHEMOTAXIS PROTEIN MCPB"/>
    <property type="match status" value="1"/>
</dbReference>
<keyword evidence="7" id="KW-0472">Membrane</keyword>
<organism evidence="11 12">
    <name type="scientific">Rhodobium gokarnense</name>
    <dbReference type="NCBI Taxonomy" id="364296"/>
    <lineage>
        <taxon>Bacteria</taxon>
        <taxon>Pseudomonadati</taxon>
        <taxon>Pseudomonadota</taxon>
        <taxon>Alphaproteobacteria</taxon>
        <taxon>Hyphomicrobiales</taxon>
        <taxon>Rhodobiaceae</taxon>
        <taxon>Rhodobium</taxon>
    </lineage>
</organism>
<dbReference type="InterPro" id="IPR004089">
    <property type="entry name" value="MCPsignal_dom"/>
</dbReference>
<evidence type="ECO:0000256" key="3">
    <source>
        <dbReference type="ARBA" id="ARBA00023224"/>
    </source>
</evidence>
<comment type="subcellular location">
    <subcellularLocation>
        <location evidence="1">Cell inner membrane</location>
        <topology evidence="1">Multi-pass membrane protein</topology>
    </subcellularLocation>
</comment>
<reference evidence="12" key="1">
    <citation type="submission" date="2023-07" db="EMBL/GenBank/DDBJ databases">
        <title>Genome sequencing of Purple Non-Sulfur Bacteria from various extreme environments.</title>
        <authorList>
            <person name="Mayer M."/>
        </authorList>
    </citation>
    <scope>NUCLEOTIDE SEQUENCE [LARGE SCALE GENOMIC DNA]</scope>
    <source>
        <strain evidence="12">DSM 17935</strain>
    </source>
</reference>
<sequence>MKTIRARMMLAIGALAVLGAVSTIAIAQWVSSDLISTALRHEVDSTKQQLRARIEADSRQALVLAEVVAGQTRIQQLFAAGDREALAAEFLAAFPELKKQYGIRQFQFHLPPATSFLRVHKAEKFGDDLSGFRKTVVETNAKKAPISGLEKGVAGIGIRGVVPVSYEGRHVGSVEFGLGFHDLFVKEFVEETGHPAAIFRLTDNSPEIIGNQLPEGMDAAALLEETADDGITAASGDYFVEQMPIPDFSGNPVAVAVIAVDQTGYRATAAAARNVGIGVAVLLLLIAGGTLFFSSRSIFGPLRTVTDHVVELADGRTGFEVEGEHRHDEIGEIARAVSICRANRVEQDRLEHEQVNEHHEQDVRQKRIEALIAGFQSTSQQLLSGVENANASLKATASTLEQVARSSAEQANSATDASKHASDNVQSVAVAAEELASSIEEISNQVERTTGIVEKATSGAKATNEKVAGLAQAASKIGEIITLIQAIAEQTNLLALNATIEAARAGEAGKGFAVVAAEVKELASQTAKATEEISAQIGAIQSSTDEAVESIGGITATMGEVNEYTNAIAAAVVEQGSATNEISHNIGNAASRTQSAVAGIGELDEAITETNRSASSVLAATEEAARNTEAFRTEIEKFLADVAAA</sequence>
<feature type="domain" description="HAMP" evidence="10">
    <location>
        <begin position="296"/>
        <end position="349"/>
    </location>
</feature>
<evidence type="ECO:0000259" key="8">
    <source>
        <dbReference type="PROSITE" id="PS50111"/>
    </source>
</evidence>
<dbReference type="PROSITE" id="PS50192">
    <property type="entry name" value="T_SNARE"/>
    <property type="match status" value="1"/>
</dbReference>
<keyword evidence="2" id="KW-0997">Cell inner membrane</keyword>
<evidence type="ECO:0000256" key="5">
    <source>
        <dbReference type="PROSITE-ProRule" id="PRU00284"/>
    </source>
</evidence>
<evidence type="ECO:0000256" key="4">
    <source>
        <dbReference type="ARBA" id="ARBA00029447"/>
    </source>
</evidence>
<name>A0ABT3HG11_9HYPH</name>
<keyword evidence="7" id="KW-0812">Transmembrane</keyword>
<feature type="domain" description="T-SNARE coiled-coil homology" evidence="9">
    <location>
        <begin position="541"/>
        <end position="603"/>
    </location>
</feature>
<dbReference type="SMART" id="SM00283">
    <property type="entry name" value="MA"/>
    <property type="match status" value="1"/>
</dbReference>
<dbReference type="PANTHER" id="PTHR32089:SF112">
    <property type="entry name" value="LYSOZYME-LIKE PROTEIN-RELATED"/>
    <property type="match status" value="1"/>
</dbReference>
<comment type="similarity">
    <text evidence="4">Belongs to the methyl-accepting chemotaxis (MCP) protein family.</text>
</comment>
<feature type="compositionally biased region" description="Polar residues" evidence="6">
    <location>
        <begin position="404"/>
        <end position="416"/>
    </location>
</feature>
<dbReference type="SUPFAM" id="SSF58104">
    <property type="entry name" value="Methyl-accepting chemotaxis protein (MCP) signaling domain"/>
    <property type="match status" value="1"/>
</dbReference>
<dbReference type="Gene3D" id="1.10.287.950">
    <property type="entry name" value="Methyl-accepting chemotaxis protein"/>
    <property type="match status" value="1"/>
</dbReference>
<comment type="caution">
    <text evidence="11">The sequence shown here is derived from an EMBL/GenBank/DDBJ whole genome shotgun (WGS) entry which is preliminary data.</text>
</comment>
<evidence type="ECO:0000256" key="1">
    <source>
        <dbReference type="ARBA" id="ARBA00004429"/>
    </source>
</evidence>
<keyword evidence="3 5" id="KW-0807">Transducer</keyword>
<feature type="region of interest" description="Disordered" evidence="6">
    <location>
        <begin position="404"/>
        <end position="423"/>
    </location>
</feature>
<evidence type="ECO:0000256" key="7">
    <source>
        <dbReference type="SAM" id="Phobius"/>
    </source>
</evidence>
<accession>A0ABT3HG11</accession>
<dbReference type="Pfam" id="PF00015">
    <property type="entry name" value="MCPsignal"/>
    <property type="match status" value="1"/>
</dbReference>
<evidence type="ECO:0000313" key="12">
    <source>
        <dbReference type="Proteomes" id="UP001209755"/>
    </source>
</evidence>
<evidence type="ECO:0000259" key="9">
    <source>
        <dbReference type="PROSITE" id="PS50192"/>
    </source>
</evidence>
<feature type="domain" description="Methyl-accepting transducer" evidence="8">
    <location>
        <begin position="364"/>
        <end position="625"/>
    </location>
</feature>
<dbReference type="InterPro" id="IPR003660">
    <property type="entry name" value="HAMP_dom"/>
</dbReference>
<keyword evidence="2" id="KW-1003">Cell membrane</keyword>
<dbReference type="SUPFAM" id="SSF103190">
    <property type="entry name" value="Sensory domain-like"/>
    <property type="match status" value="1"/>
</dbReference>
<dbReference type="EMBL" id="JAOQNS010000012">
    <property type="protein sequence ID" value="MCW2309327.1"/>
    <property type="molecule type" value="Genomic_DNA"/>
</dbReference>
<feature type="transmembrane region" description="Helical" evidence="7">
    <location>
        <begin position="275"/>
        <end position="293"/>
    </location>
</feature>
<evidence type="ECO:0000256" key="6">
    <source>
        <dbReference type="SAM" id="MobiDB-lite"/>
    </source>
</evidence>
<keyword evidence="7" id="KW-1133">Transmembrane helix</keyword>
<dbReference type="RefSeq" id="WP_264602914.1">
    <property type="nucleotide sequence ID" value="NZ_JAOQNS010000012.1"/>
</dbReference>
<proteinExistence type="inferred from homology"/>